<dbReference type="GO" id="GO:0009055">
    <property type="term" value="F:electron transfer activity"/>
    <property type="evidence" value="ECO:0007669"/>
    <property type="project" value="InterPro"/>
</dbReference>
<evidence type="ECO:0000313" key="8">
    <source>
        <dbReference type="Proteomes" id="UP000271700"/>
    </source>
</evidence>
<organism evidence="7 8">
    <name type="scientific">Ruegeria conchae</name>
    <dbReference type="NCBI Taxonomy" id="981384"/>
    <lineage>
        <taxon>Bacteria</taxon>
        <taxon>Pseudomonadati</taxon>
        <taxon>Pseudomonadota</taxon>
        <taxon>Alphaproteobacteria</taxon>
        <taxon>Rhodobacterales</taxon>
        <taxon>Roseobacteraceae</taxon>
        <taxon>Ruegeria</taxon>
    </lineage>
</organism>
<evidence type="ECO:0000256" key="1">
    <source>
        <dbReference type="ARBA" id="ARBA00022448"/>
    </source>
</evidence>
<dbReference type="GO" id="GO:0042597">
    <property type="term" value="C:periplasmic space"/>
    <property type="evidence" value="ECO:0007669"/>
    <property type="project" value="InterPro"/>
</dbReference>
<evidence type="ECO:0000256" key="3">
    <source>
        <dbReference type="ARBA" id="ARBA00022723"/>
    </source>
</evidence>
<keyword evidence="8" id="KW-1185">Reference proteome</keyword>
<keyword evidence="1" id="KW-0813">Transport</keyword>
<dbReference type="InterPro" id="IPR010980">
    <property type="entry name" value="Cyt_c/b562"/>
</dbReference>
<evidence type="ECO:0000256" key="5">
    <source>
        <dbReference type="ARBA" id="ARBA00023004"/>
    </source>
</evidence>
<proteinExistence type="predicted"/>
<reference evidence="7 8" key="1">
    <citation type="submission" date="2018-10" db="EMBL/GenBank/DDBJ databases">
        <title>Genomic Encyclopedia of Archaeal and Bacterial Type Strains, Phase II (KMG-II): from individual species to whole genera.</title>
        <authorList>
            <person name="Goeker M."/>
        </authorList>
    </citation>
    <scope>NUCLEOTIDE SEQUENCE [LARGE SCALE GENOMIC DNA]</scope>
    <source>
        <strain evidence="7 8">DSM 29317</strain>
    </source>
</reference>
<keyword evidence="6" id="KW-0732">Signal</keyword>
<keyword evidence="4" id="KW-0249">Electron transport</keyword>
<name>A0A497ZKT5_9RHOB</name>
<dbReference type="PROSITE" id="PS51009">
    <property type="entry name" value="CYTCII"/>
    <property type="match status" value="1"/>
</dbReference>
<dbReference type="AlphaFoldDB" id="A0A497ZKT5"/>
<dbReference type="InterPro" id="IPR002321">
    <property type="entry name" value="Cyt_c_II"/>
</dbReference>
<dbReference type="InterPro" id="IPR012127">
    <property type="entry name" value="Cyt_c_prime"/>
</dbReference>
<dbReference type="Pfam" id="PF01322">
    <property type="entry name" value="Cytochrom_C_2"/>
    <property type="match status" value="1"/>
</dbReference>
<dbReference type="SUPFAM" id="SSF47175">
    <property type="entry name" value="Cytochromes"/>
    <property type="match status" value="1"/>
</dbReference>
<dbReference type="PIRSF" id="PIRSF000027">
    <property type="entry name" value="Cytc_c_prime"/>
    <property type="match status" value="1"/>
</dbReference>
<keyword evidence="5" id="KW-0408">Iron</keyword>
<evidence type="ECO:0000256" key="4">
    <source>
        <dbReference type="ARBA" id="ARBA00022982"/>
    </source>
</evidence>
<dbReference type="GO" id="GO:0005506">
    <property type="term" value="F:iron ion binding"/>
    <property type="evidence" value="ECO:0007669"/>
    <property type="project" value="InterPro"/>
</dbReference>
<dbReference type="Proteomes" id="UP000271700">
    <property type="component" value="Unassembled WGS sequence"/>
</dbReference>
<evidence type="ECO:0000256" key="6">
    <source>
        <dbReference type="SAM" id="SignalP"/>
    </source>
</evidence>
<feature type="chain" id="PRO_5019823342" evidence="6">
    <location>
        <begin position="23"/>
        <end position="189"/>
    </location>
</feature>
<dbReference type="RefSeq" id="WP_010437331.1">
    <property type="nucleotide sequence ID" value="NZ_AEYW01000001.1"/>
</dbReference>
<feature type="signal peptide" evidence="6">
    <location>
        <begin position="1"/>
        <end position="22"/>
    </location>
</feature>
<dbReference type="GO" id="GO:0022900">
    <property type="term" value="P:electron transport chain"/>
    <property type="evidence" value="ECO:0007669"/>
    <property type="project" value="InterPro"/>
</dbReference>
<evidence type="ECO:0000256" key="2">
    <source>
        <dbReference type="ARBA" id="ARBA00022617"/>
    </source>
</evidence>
<dbReference type="Gene3D" id="1.20.120.10">
    <property type="entry name" value="Cytochrome c/b562"/>
    <property type="match status" value="1"/>
</dbReference>
<dbReference type="EMBL" id="RCCT01000002">
    <property type="protein sequence ID" value="RLK07928.1"/>
    <property type="molecule type" value="Genomic_DNA"/>
</dbReference>
<accession>A0A497ZKT5</accession>
<keyword evidence="3" id="KW-0479">Metal-binding</keyword>
<keyword evidence="2" id="KW-0349">Heme</keyword>
<sequence length="189" mass="19510">MNILKMTTGVVLVSLIAAAALAHGGATGIVKERMDGMSAMKGSMKILTPMMQGKTPYNAETVRSEAEKIGRHAGESMTKLFPEGSDGKPSEAKSEIWQDWGSFAELARQLATYSEGLALAADNGLMASGSGHGSGMMGGASMMGGGSMMGAGMMGGSPNQAQLSEMPADGVFMMLSQTCSACHAQFRSE</sequence>
<dbReference type="OrthoDB" id="8115790at2"/>
<protein>
    <submittedName>
        <fullName evidence="7">Cytochrome c556</fullName>
    </submittedName>
</protein>
<comment type="caution">
    <text evidence="7">The sequence shown here is derived from an EMBL/GenBank/DDBJ whole genome shotgun (WGS) entry which is preliminary data.</text>
</comment>
<evidence type="ECO:0000313" key="7">
    <source>
        <dbReference type="EMBL" id="RLK07928.1"/>
    </source>
</evidence>
<gene>
    <name evidence="7" type="ORF">CLV75_1592</name>
</gene>
<dbReference type="STRING" id="981384.GCA_000192475_04200"/>
<dbReference type="GO" id="GO:0020037">
    <property type="term" value="F:heme binding"/>
    <property type="evidence" value="ECO:0007669"/>
    <property type="project" value="InterPro"/>
</dbReference>